<feature type="region of interest" description="Disordered" evidence="1">
    <location>
        <begin position="117"/>
        <end position="173"/>
    </location>
</feature>
<dbReference type="Proteomes" id="UP001295684">
    <property type="component" value="Unassembled WGS sequence"/>
</dbReference>
<dbReference type="EMBL" id="CAMPGE010027714">
    <property type="protein sequence ID" value="CAI2385325.1"/>
    <property type="molecule type" value="Genomic_DNA"/>
</dbReference>
<dbReference type="AlphaFoldDB" id="A0AAD2DA97"/>
<accession>A0AAD2DA97</accession>
<protein>
    <submittedName>
        <fullName evidence="2">Uncharacterized protein</fullName>
    </submittedName>
</protein>
<proteinExistence type="predicted"/>
<organism evidence="2 3">
    <name type="scientific">Euplotes crassus</name>
    <dbReference type="NCBI Taxonomy" id="5936"/>
    <lineage>
        <taxon>Eukaryota</taxon>
        <taxon>Sar</taxon>
        <taxon>Alveolata</taxon>
        <taxon>Ciliophora</taxon>
        <taxon>Intramacronucleata</taxon>
        <taxon>Spirotrichea</taxon>
        <taxon>Hypotrichia</taxon>
        <taxon>Euplotida</taxon>
        <taxon>Euplotidae</taxon>
        <taxon>Moneuplotes</taxon>
    </lineage>
</organism>
<name>A0AAD2DA97_EUPCR</name>
<gene>
    <name evidence="2" type="ORF">ECRASSUSDP1_LOCUS26881</name>
</gene>
<feature type="compositionally biased region" description="Basic and acidic residues" evidence="1">
    <location>
        <begin position="153"/>
        <end position="173"/>
    </location>
</feature>
<evidence type="ECO:0000313" key="2">
    <source>
        <dbReference type="EMBL" id="CAI2385325.1"/>
    </source>
</evidence>
<evidence type="ECO:0000313" key="3">
    <source>
        <dbReference type="Proteomes" id="UP001295684"/>
    </source>
</evidence>
<comment type="caution">
    <text evidence="2">The sequence shown here is derived from an EMBL/GenBank/DDBJ whole genome shotgun (WGS) entry which is preliminary data.</text>
</comment>
<evidence type="ECO:0000256" key="1">
    <source>
        <dbReference type="SAM" id="MobiDB-lite"/>
    </source>
</evidence>
<feature type="compositionally biased region" description="Basic and acidic residues" evidence="1">
    <location>
        <begin position="125"/>
        <end position="140"/>
    </location>
</feature>
<sequence length="284" mass="32208">MSGESPYQIHTIKFNNSSRSSQRNCKNFNRNIKRIKKSSVIQRPGLLNPIRLKSDRCRSICRGSSIKNMNRGGVLEESLNLLKENNSDSGDIQINPHGVPQEVVKLDSKKSELGSMVEEVEDIKEESKEPSKRFRKEESKAVPIQKSENNSPSKKESEHKFPKKGLGEEFKENSDSKVAPVAIYCENATLIHYNHGKVEVGAYCVKNNENIHIIQKNIPNSTPTAKKKRLIDSKKRIIDSTPKVDDDKRRDMIKANKESREAMHTEEEHPCCSSQACTTQCTIF</sequence>
<keyword evidence="3" id="KW-1185">Reference proteome</keyword>
<reference evidence="2" key="1">
    <citation type="submission" date="2023-07" db="EMBL/GenBank/DDBJ databases">
        <authorList>
            <consortium name="AG Swart"/>
            <person name="Singh M."/>
            <person name="Singh A."/>
            <person name="Seah K."/>
            <person name="Emmerich C."/>
        </authorList>
    </citation>
    <scope>NUCLEOTIDE SEQUENCE</scope>
    <source>
        <strain evidence="2">DP1</strain>
    </source>
</reference>